<organism evidence="1 2">
    <name type="scientific">Rothia aeria</name>
    <dbReference type="NCBI Taxonomy" id="172042"/>
    <lineage>
        <taxon>Bacteria</taxon>
        <taxon>Bacillati</taxon>
        <taxon>Actinomycetota</taxon>
        <taxon>Actinomycetes</taxon>
        <taxon>Micrococcales</taxon>
        <taxon>Micrococcaceae</taxon>
        <taxon>Rothia</taxon>
    </lineage>
</organism>
<dbReference type="RefSeq" id="WP_126499564.1">
    <property type="nucleotide sequence ID" value="NZ_LR134479.1"/>
</dbReference>
<accession>A0A7Z9D4Z5</accession>
<evidence type="ECO:0008006" key="3">
    <source>
        <dbReference type="Google" id="ProtNLM"/>
    </source>
</evidence>
<dbReference type="Proteomes" id="UP000282386">
    <property type="component" value="Chromosome"/>
</dbReference>
<dbReference type="InterPro" id="IPR051324">
    <property type="entry name" value="Stress/Tellurium_Resist"/>
</dbReference>
<evidence type="ECO:0000313" key="1">
    <source>
        <dbReference type="EMBL" id="VEI22261.1"/>
    </source>
</evidence>
<dbReference type="Gene3D" id="2.60.60.30">
    <property type="entry name" value="sav2460 like domains"/>
    <property type="match status" value="1"/>
</dbReference>
<dbReference type="PANTHER" id="PTHR32097">
    <property type="entry name" value="CAMP-BINDING PROTEIN 1-RELATED"/>
    <property type="match status" value="1"/>
</dbReference>
<dbReference type="AlphaFoldDB" id="A0A7Z9D4Z5"/>
<gene>
    <name evidence="1" type="ORF">NCTC10207_00335</name>
</gene>
<dbReference type="PANTHER" id="PTHR32097:SF18">
    <property type="entry name" value="RING-TYPE DOMAIN-CONTAINING PROTEIN"/>
    <property type="match status" value="1"/>
</dbReference>
<reference evidence="1 2" key="1">
    <citation type="submission" date="2018-12" db="EMBL/GenBank/DDBJ databases">
        <authorList>
            <consortium name="Pathogen Informatics"/>
        </authorList>
    </citation>
    <scope>NUCLEOTIDE SEQUENCE [LARGE SCALE GENOMIC DNA]</scope>
    <source>
        <strain evidence="1 2">NCTC10207</strain>
    </source>
</reference>
<sequence length="739" mass="82738">MAQLQQVILRRTGIYPLNSVLASDPVPQHELHQRVRVLAELGMVLSTESQKTLMRMSEHELADLIADWKHLHGGDRGGCAFRKDFDIIEPTLTDTQRYTEQMLHYVTRFMGRREMAKHLCLYTVACPCCDAIWWFANNQPYGDIPDAQVITDFRPYDWQLACERGELSNSERDQREVVLLRGEGRIVPLMCSLFTEIATQNQVYSEFDRADLLTLATHLVFYDALPTLEGPFAFRENLAFLAAAISTDYAHQARTLNEVLRIAVALSNINLLGTEGDLSLSDPSRFKLRRHQRTFIARLINTLCERDYEAACYDTATHAERFKRLARTIHPGEYPSLVYLNVWADALYNGEMRSYESEVDAAYRSCDVDKVTRVLSRRPGVFARQLNRALRYFSGDQQQVADAFCQVAPRVAAPLLVQMHNMYTNIAAGSGQHRLVIDKAGVGSVVPAGSYTQRQLELGLHAVKSGLSGRLSGVRVHVPHDVGSLAMPLGNRNASESLLGLSRYNRVRLDPQAMQAKSPAKNSVIRLFTYWNSPADVDLSVLLYDAKGALLDRVWYGSQRAKKYCYHSGDVTNGTGGAWEFIDLKIAQAREDRVRYAVPTVQLYAGHSGENTLADVNDLFAGFMLLPRVGVGKNVHEVSQVRTKFTLTSRARGSLPLILDLKERTMTITDVGIRSGVNVIESGSVVKAMFELFAHYAPFTVADYLNLTGATVVGEDEEADIVLQPTVASLSQLYRYKGL</sequence>
<proteinExistence type="predicted"/>
<name>A0A7Z9D4Z5_9MICC</name>
<evidence type="ECO:0000313" key="2">
    <source>
        <dbReference type="Proteomes" id="UP000282386"/>
    </source>
</evidence>
<dbReference type="EMBL" id="LR134479">
    <property type="protein sequence ID" value="VEI22261.1"/>
    <property type="molecule type" value="Genomic_DNA"/>
</dbReference>
<protein>
    <recommendedName>
        <fullName evidence="3">Cytoplasmic protein</fullName>
    </recommendedName>
</protein>